<accession>A0A1W1Y7T8</accession>
<dbReference type="STRING" id="371602.SAMN04487984_0454"/>
<dbReference type="CDD" id="cd00279">
    <property type="entry name" value="YlxR"/>
    <property type="match status" value="1"/>
</dbReference>
<dbReference type="NCBIfam" id="NF047356">
    <property type="entry name" value="RNA_bind_RnpM"/>
    <property type="match status" value="1"/>
</dbReference>
<evidence type="ECO:0000313" key="3">
    <source>
        <dbReference type="Proteomes" id="UP000243884"/>
    </source>
</evidence>
<dbReference type="EMBL" id="FWXK01000002">
    <property type="protein sequence ID" value="SMC32219.1"/>
    <property type="molecule type" value="Genomic_DNA"/>
</dbReference>
<keyword evidence="3" id="KW-1185">Reference proteome</keyword>
<name>A0A1W1Y7T8_9LACT</name>
<proteinExistence type="predicted"/>
<feature type="domain" description="YlxR" evidence="1">
    <location>
        <begin position="9"/>
        <end position="82"/>
    </location>
</feature>
<dbReference type="OrthoDB" id="9813251at2"/>
<dbReference type="Proteomes" id="UP000243884">
    <property type="component" value="Unassembled WGS sequence"/>
</dbReference>
<dbReference type="AlphaFoldDB" id="A0A1W1Y7T8"/>
<organism evidence="2 3">
    <name type="scientific">Aerococcus suis</name>
    <dbReference type="NCBI Taxonomy" id="371602"/>
    <lineage>
        <taxon>Bacteria</taxon>
        <taxon>Bacillati</taxon>
        <taxon>Bacillota</taxon>
        <taxon>Bacilli</taxon>
        <taxon>Lactobacillales</taxon>
        <taxon>Aerococcaceae</taxon>
        <taxon>Aerococcus</taxon>
    </lineage>
</organism>
<gene>
    <name evidence="2" type="ORF">SAMN04487984_0454</name>
</gene>
<dbReference type="PANTHER" id="PTHR34215">
    <property type="entry name" value="BLL0784 PROTEIN"/>
    <property type="match status" value="1"/>
</dbReference>
<protein>
    <recommendedName>
        <fullName evidence="1">YlxR domain-containing protein</fullName>
    </recommendedName>
</protein>
<sequence>MKQRKIPMRKCVIANEMFPKKELVRIVRTPEGNVEIDPSGKQNGRGAYISLNPEMVQKAWDKHLLDRHLNVTISDEFYEELKAYVAHQKARQELFANE</sequence>
<dbReference type="Gene3D" id="3.30.1230.10">
    <property type="entry name" value="YlxR-like"/>
    <property type="match status" value="1"/>
</dbReference>
<dbReference type="InterPro" id="IPR037465">
    <property type="entry name" value="YlxR"/>
</dbReference>
<reference evidence="3" key="1">
    <citation type="submission" date="2017-04" db="EMBL/GenBank/DDBJ databases">
        <authorList>
            <person name="Varghese N."/>
            <person name="Submissions S."/>
        </authorList>
    </citation>
    <scope>NUCLEOTIDE SEQUENCE [LARGE SCALE GENOMIC DNA]</scope>
    <source>
        <strain evidence="3">DSM 21500</strain>
    </source>
</reference>
<dbReference type="InterPro" id="IPR035931">
    <property type="entry name" value="YlxR-like_sf"/>
</dbReference>
<evidence type="ECO:0000313" key="2">
    <source>
        <dbReference type="EMBL" id="SMC32219.1"/>
    </source>
</evidence>
<dbReference type="Pfam" id="PF04296">
    <property type="entry name" value="YlxR"/>
    <property type="match status" value="1"/>
</dbReference>
<dbReference type="PANTHER" id="PTHR34215:SF1">
    <property type="entry name" value="YLXR DOMAIN-CONTAINING PROTEIN"/>
    <property type="match status" value="1"/>
</dbReference>
<dbReference type="RefSeq" id="WP_084098107.1">
    <property type="nucleotide sequence ID" value="NZ_FWXK01000002.1"/>
</dbReference>
<dbReference type="SUPFAM" id="SSF64376">
    <property type="entry name" value="YlxR-like"/>
    <property type="match status" value="1"/>
</dbReference>
<dbReference type="InterPro" id="IPR007393">
    <property type="entry name" value="YlxR_dom"/>
</dbReference>
<evidence type="ECO:0000259" key="1">
    <source>
        <dbReference type="Pfam" id="PF04296"/>
    </source>
</evidence>